<dbReference type="InterPro" id="IPR008271">
    <property type="entry name" value="Ser/Thr_kinase_AS"/>
</dbReference>
<dbReference type="PANTHER" id="PTHR48011">
    <property type="entry name" value="CCR4-NOT TRANSCRIPTIONAL COMPLEX SUBUNIT CAF120-RELATED"/>
    <property type="match status" value="1"/>
</dbReference>
<dbReference type="GO" id="GO:0007165">
    <property type="term" value="P:signal transduction"/>
    <property type="evidence" value="ECO:0007669"/>
    <property type="project" value="TreeGrafter"/>
</dbReference>
<gene>
    <name evidence="2" type="ORF">LUZ62_075879</name>
</gene>
<comment type="caution">
    <text evidence="2">The sequence shown here is derived from an EMBL/GenBank/DDBJ whole genome shotgun (WGS) entry which is preliminary data.</text>
</comment>
<evidence type="ECO:0000313" key="2">
    <source>
        <dbReference type="EMBL" id="KAJ4765504.1"/>
    </source>
</evidence>
<feature type="domain" description="Protein kinase" evidence="1">
    <location>
        <begin position="5"/>
        <end position="259"/>
    </location>
</feature>
<accession>A0AAV8DF49</accession>
<keyword evidence="3" id="KW-1185">Reference proteome</keyword>
<name>A0AAV8DF49_9POAL</name>
<organism evidence="2 3">
    <name type="scientific">Rhynchospora pubera</name>
    <dbReference type="NCBI Taxonomy" id="906938"/>
    <lineage>
        <taxon>Eukaryota</taxon>
        <taxon>Viridiplantae</taxon>
        <taxon>Streptophyta</taxon>
        <taxon>Embryophyta</taxon>
        <taxon>Tracheophyta</taxon>
        <taxon>Spermatophyta</taxon>
        <taxon>Magnoliopsida</taxon>
        <taxon>Liliopsida</taxon>
        <taxon>Poales</taxon>
        <taxon>Cyperaceae</taxon>
        <taxon>Cyperoideae</taxon>
        <taxon>Rhynchosporeae</taxon>
        <taxon>Rhynchospora</taxon>
    </lineage>
</organism>
<dbReference type="Pfam" id="PF00069">
    <property type="entry name" value="Pkinase"/>
    <property type="match status" value="1"/>
</dbReference>
<dbReference type="InterPro" id="IPR011009">
    <property type="entry name" value="Kinase-like_dom_sf"/>
</dbReference>
<dbReference type="EMBL" id="JAMFTS010000004">
    <property type="protein sequence ID" value="KAJ4765504.1"/>
    <property type="molecule type" value="Genomic_DNA"/>
</dbReference>
<evidence type="ECO:0000313" key="3">
    <source>
        <dbReference type="Proteomes" id="UP001140206"/>
    </source>
</evidence>
<dbReference type="Gene3D" id="1.10.510.10">
    <property type="entry name" value="Transferase(Phosphotransferase) domain 1"/>
    <property type="match status" value="1"/>
</dbReference>
<sequence length="428" mass="48369">MEKQWIRGPTIGHGSCATVYLATSATTGELFAVKSKELSQAGDLQKEQSILCSLNSPHVVSYLGFDISADATTKKSVYNLFMEYAPGGSLSDEIKRNGGWLAEDRIRSRTSEILQGLVYLHDRDVIHCDIKARNVLIGSNGCAKIADFGCAKRGYTFKKEPVRGTPIFMAPEVARGEEQGKPADIWALGCMIIEMATGGSPWEDVSDPISAMHRIGFSDEVPVMPSWLSEEAKDFLSKCLRRDWRERWSCEELLKHPFVTSSVSKQSTRDIWVSPTSNLDQVFWDSISSSEGEEEEEERKPNLSGRIKAIIGEFNGEPDWSCDDASWFTIRCNGELFPVEEVASIVTNEEHQELLVVNERTLERSFVSESSWGNERWVLRLEDDIVFCETEFISVCNLDFEHCTHELDYVLSLEHEWIEVKFNHSRGE</sequence>
<reference evidence="2" key="1">
    <citation type="submission" date="2022-08" db="EMBL/GenBank/DDBJ databases">
        <authorList>
            <person name="Marques A."/>
        </authorList>
    </citation>
    <scope>NUCLEOTIDE SEQUENCE</scope>
    <source>
        <strain evidence="2">RhyPub2mFocal</strain>
        <tissue evidence="2">Leaves</tissue>
    </source>
</reference>
<dbReference type="PROSITE" id="PS50011">
    <property type="entry name" value="PROTEIN_KINASE_DOM"/>
    <property type="match status" value="1"/>
</dbReference>
<protein>
    <recommendedName>
        <fullName evidence="1">Protein kinase domain-containing protein</fullName>
    </recommendedName>
</protein>
<dbReference type="GO" id="GO:0005524">
    <property type="term" value="F:ATP binding"/>
    <property type="evidence" value="ECO:0007669"/>
    <property type="project" value="InterPro"/>
</dbReference>
<evidence type="ECO:0000259" key="1">
    <source>
        <dbReference type="PROSITE" id="PS50011"/>
    </source>
</evidence>
<dbReference type="AlphaFoldDB" id="A0AAV8DF49"/>
<dbReference type="SUPFAM" id="SSF56112">
    <property type="entry name" value="Protein kinase-like (PK-like)"/>
    <property type="match status" value="1"/>
</dbReference>
<dbReference type="PROSITE" id="PS00108">
    <property type="entry name" value="PROTEIN_KINASE_ST"/>
    <property type="match status" value="1"/>
</dbReference>
<dbReference type="InterPro" id="IPR052751">
    <property type="entry name" value="Plant_MAPKKK"/>
</dbReference>
<dbReference type="GO" id="GO:0004672">
    <property type="term" value="F:protein kinase activity"/>
    <property type="evidence" value="ECO:0007669"/>
    <property type="project" value="InterPro"/>
</dbReference>
<dbReference type="InterPro" id="IPR000719">
    <property type="entry name" value="Prot_kinase_dom"/>
</dbReference>
<proteinExistence type="predicted"/>
<dbReference type="SMART" id="SM00220">
    <property type="entry name" value="S_TKc"/>
    <property type="match status" value="1"/>
</dbReference>
<dbReference type="PANTHER" id="PTHR48011:SF4">
    <property type="entry name" value="MITOGEN-ACTIVATED PROTEIN KINASE KINASE KINASE 19"/>
    <property type="match status" value="1"/>
</dbReference>
<dbReference type="CDD" id="cd06606">
    <property type="entry name" value="STKc_MAPKKK"/>
    <property type="match status" value="1"/>
</dbReference>
<dbReference type="Proteomes" id="UP001140206">
    <property type="component" value="Chromosome 4"/>
</dbReference>
<dbReference type="FunFam" id="1.10.510.10:FF:000466">
    <property type="entry name" value="MAP kinase kinase kinase18"/>
    <property type="match status" value="1"/>
</dbReference>